<feature type="domain" description="Glycosyltransferase 2-like" evidence="12">
    <location>
        <begin position="2"/>
        <end position="124"/>
    </location>
</feature>
<evidence type="ECO:0000256" key="5">
    <source>
        <dbReference type="ARBA" id="ARBA00022746"/>
    </source>
</evidence>
<keyword evidence="5" id="KW-0125">Carotenoid biosynthesis</keyword>
<evidence type="ECO:0000256" key="11">
    <source>
        <dbReference type="SAM" id="Phobius"/>
    </source>
</evidence>
<keyword evidence="11" id="KW-1133">Transmembrane helix</keyword>
<protein>
    <recommendedName>
        <fullName evidence="10">4,4'-diaponeurosporenoate glycosyltransferase</fullName>
    </recommendedName>
</protein>
<evidence type="ECO:0000256" key="8">
    <source>
        <dbReference type="ARBA" id="ARBA00037904"/>
    </source>
</evidence>
<proteinExistence type="inferred from homology"/>
<evidence type="ECO:0000259" key="12">
    <source>
        <dbReference type="Pfam" id="PF00535"/>
    </source>
</evidence>
<dbReference type="KEGG" id="palr:HGI30_22125"/>
<dbReference type="SUPFAM" id="SSF53448">
    <property type="entry name" value="Nucleotide-diphospho-sugar transferases"/>
    <property type="match status" value="1"/>
</dbReference>
<keyword evidence="6 11" id="KW-0472">Membrane</keyword>
<reference evidence="13 14" key="1">
    <citation type="submission" date="2020-04" db="EMBL/GenBank/DDBJ databases">
        <title>Novel Paenibacillus strain UniB2 isolated from commercial digestive syrup.</title>
        <authorList>
            <person name="Thorat V."/>
            <person name="Kirdat K."/>
            <person name="Tiwarekar B."/>
            <person name="Yadav A."/>
        </authorList>
    </citation>
    <scope>NUCLEOTIDE SEQUENCE [LARGE SCALE GENOMIC DNA]</scope>
    <source>
        <strain evidence="13 14">UniB2</strain>
    </source>
</reference>
<evidence type="ECO:0000256" key="7">
    <source>
        <dbReference type="ARBA" id="ARBA00037281"/>
    </source>
</evidence>
<dbReference type="GO" id="GO:0016757">
    <property type="term" value="F:glycosyltransferase activity"/>
    <property type="evidence" value="ECO:0007669"/>
    <property type="project" value="UniProtKB-KW"/>
</dbReference>
<evidence type="ECO:0000256" key="2">
    <source>
        <dbReference type="ARBA" id="ARBA00022475"/>
    </source>
</evidence>
<dbReference type="AlphaFoldDB" id="A0A6H2H2S3"/>
<feature type="transmembrane region" description="Helical" evidence="11">
    <location>
        <begin position="273"/>
        <end position="292"/>
    </location>
</feature>
<evidence type="ECO:0000256" key="3">
    <source>
        <dbReference type="ARBA" id="ARBA00022676"/>
    </source>
</evidence>
<keyword evidence="2" id="KW-1003">Cell membrane</keyword>
<dbReference type="Proteomes" id="UP000502136">
    <property type="component" value="Chromosome"/>
</dbReference>
<dbReference type="Gene3D" id="3.90.550.10">
    <property type="entry name" value="Spore Coat Polysaccharide Biosynthesis Protein SpsA, Chain A"/>
    <property type="match status" value="1"/>
</dbReference>
<evidence type="ECO:0000256" key="9">
    <source>
        <dbReference type="ARBA" id="ARBA00038120"/>
    </source>
</evidence>
<evidence type="ECO:0000313" key="14">
    <source>
        <dbReference type="Proteomes" id="UP000502136"/>
    </source>
</evidence>
<gene>
    <name evidence="13" type="ORF">HGI30_22125</name>
</gene>
<dbReference type="EMBL" id="CP051428">
    <property type="protein sequence ID" value="QJC53957.1"/>
    <property type="molecule type" value="Genomic_DNA"/>
</dbReference>
<keyword evidence="11" id="KW-0812">Transmembrane</keyword>
<dbReference type="InterPro" id="IPR029044">
    <property type="entry name" value="Nucleotide-diphossugar_trans"/>
</dbReference>
<evidence type="ECO:0000256" key="6">
    <source>
        <dbReference type="ARBA" id="ARBA00023136"/>
    </source>
</evidence>
<dbReference type="GO" id="GO:0005886">
    <property type="term" value="C:plasma membrane"/>
    <property type="evidence" value="ECO:0007669"/>
    <property type="project" value="UniProtKB-SubCell"/>
</dbReference>
<organism evidence="13 14">
    <name type="scientific">Paenibacillus albicereus</name>
    <dbReference type="NCBI Taxonomy" id="2726185"/>
    <lineage>
        <taxon>Bacteria</taxon>
        <taxon>Bacillati</taxon>
        <taxon>Bacillota</taxon>
        <taxon>Bacilli</taxon>
        <taxon>Bacillales</taxon>
        <taxon>Paenibacillaceae</taxon>
        <taxon>Paenibacillus</taxon>
    </lineage>
</organism>
<evidence type="ECO:0000256" key="10">
    <source>
        <dbReference type="ARBA" id="ARBA00040345"/>
    </source>
</evidence>
<evidence type="ECO:0000256" key="1">
    <source>
        <dbReference type="ARBA" id="ARBA00004236"/>
    </source>
</evidence>
<dbReference type="GO" id="GO:0016117">
    <property type="term" value="P:carotenoid biosynthetic process"/>
    <property type="evidence" value="ECO:0007669"/>
    <property type="project" value="UniProtKB-KW"/>
</dbReference>
<keyword evidence="14" id="KW-1185">Reference proteome</keyword>
<feature type="transmembrane region" description="Helical" evidence="11">
    <location>
        <begin position="299"/>
        <end position="318"/>
    </location>
</feature>
<comment type="pathway">
    <text evidence="8">Carotenoid biosynthesis; staphyloxanthin biosynthesis; staphyloxanthin from farnesyl diphosphate: step 4/5.</text>
</comment>
<feature type="transmembrane region" description="Helical" evidence="11">
    <location>
        <begin position="239"/>
        <end position="267"/>
    </location>
</feature>
<dbReference type="PANTHER" id="PTHR43646">
    <property type="entry name" value="GLYCOSYLTRANSFERASE"/>
    <property type="match status" value="1"/>
</dbReference>
<comment type="function">
    <text evidence="7">Catalyzes the glycosylation of 4,4'-diaponeurosporenoate, i.e. the esterification of glucose at the C1'' position with the carboxyl group of 4,4'-diaponeurosporenic acid, to form glycosyl-4,4'-diaponeurosporenoate. This is a step in the biosynthesis of staphyloxanthin, an orange pigment present in most staphylococci strains.</text>
</comment>
<keyword evidence="3" id="KW-0328">Glycosyltransferase</keyword>
<evidence type="ECO:0000256" key="4">
    <source>
        <dbReference type="ARBA" id="ARBA00022679"/>
    </source>
</evidence>
<name>A0A6H2H2S3_9BACL</name>
<dbReference type="PANTHER" id="PTHR43646:SF2">
    <property type="entry name" value="GLYCOSYLTRANSFERASE 2-LIKE DOMAIN-CONTAINING PROTEIN"/>
    <property type="match status" value="1"/>
</dbReference>
<keyword evidence="4 13" id="KW-0808">Transferase</keyword>
<comment type="similarity">
    <text evidence="9">Belongs to the glycosyltransferase 2 family. CrtQ subfamily.</text>
</comment>
<accession>A0A6H2H2S3</accession>
<sequence>MLIPARNEERNLPRCLDSLLAQRVPPREILVLDDRSGDATARIAERAAGRPGSRVRLLRGRELPDGWMGKSHACAQLAAEASGRWLLFLDADVALEPGALEAAAREASSQGSGLVSGFPRQETGTWMEKLVVPMMLFTILCHLPLRLVSRSRSPRFAAANGAFILIASDSYRRIGGHAAVRSSLLDDMELIRLAKRGGEPARLARIDGFASSRMYRSAAEVWAGYRKNLFPGLGRSLPLLLFVSAAYAALYLLPAAGVLAGLAAWAAAGHPPAWLPAAAAAWALGALVKLAVDRSGRAPAWQCLLLPASIALVLLIGADSARCHYRKRGYEWKGRRYA</sequence>
<evidence type="ECO:0000313" key="13">
    <source>
        <dbReference type="EMBL" id="QJC53957.1"/>
    </source>
</evidence>
<dbReference type="Pfam" id="PF00535">
    <property type="entry name" value="Glycos_transf_2"/>
    <property type="match status" value="1"/>
</dbReference>
<dbReference type="InterPro" id="IPR001173">
    <property type="entry name" value="Glyco_trans_2-like"/>
</dbReference>
<comment type="subcellular location">
    <subcellularLocation>
        <location evidence="1">Cell membrane</location>
    </subcellularLocation>
</comment>
<dbReference type="CDD" id="cd00761">
    <property type="entry name" value="Glyco_tranf_GTA_type"/>
    <property type="match status" value="1"/>
</dbReference>